<gene>
    <name evidence="1" type="ORF">CBW21_01115</name>
</gene>
<dbReference type="RefSeq" id="WP_087697084.1">
    <property type="nucleotide sequence ID" value="NZ_NHOO01000001.1"/>
</dbReference>
<dbReference type="Pfam" id="PF07363">
    <property type="entry name" value="DUF1484"/>
    <property type="match status" value="1"/>
</dbReference>
<comment type="caution">
    <text evidence="1">The sequence shown here is derived from an EMBL/GenBank/DDBJ whole genome shotgun (WGS) entry which is preliminary data.</text>
</comment>
<protein>
    <recommendedName>
        <fullName evidence="3">DUF1484 domain-containing protein</fullName>
    </recommendedName>
</protein>
<dbReference type="EMBL" id="NHOO01000001">
    <property type="protein sequence ID" value="OVE50619.1"/>
    <property type="molecule type" value="Genomic_DNA"/>
</dbReference>
<sequence length="108" mass="11291">MSALPILAPLALSAVHHQLAQLQRLANTPEHAALREPLSQLANLCLGIEHTVSAGVSRLVRTGDGLQGLVELLDCAEGQPLPAQRLAGLLAPLQQQVIDASADIGQLL</sequence>
<evidence type="ECO:0008006" key="3">
    <source>
        <dbReference type="Google" id="ProtNLM"/>
    </source>
</evidence>
<proteinExistence type="predicted"/>
<dbReference type="Proteomes" id="UP000196342">
    <property type="component" value="Unassembled WGS sequence"/>
</dbReference>
<dbReference type="InterPro" id="IPR009957">
    <property type="entry name" value="DUF1484"/>
</dbReference>
<keyword evidence="2" id="KW-1185">Reference proteome</keyword>
<evidence type="ECO:0000313" key="2">
    <source>
        <dbReference type="Proteomes" id="UP000196342"/>
    </source>
</evidence>
<accession>A0A202BGN2</accession>
<organism evidence="1 2">
    <name type="scientific">Chromobacterium violaceum</name>
    <dbReference type="NCBI Taxonomy" id="536"/>
    <lineage>
        <taxon>Bacteria</taxon>
        <taxon>Pseudomonadati</taxon>
        <taxon>Pseudomonadota</taxon>
        <taxon>Betaproteobacteria</taxon>
        <taxon>Neisseriales</taxon>
        <taxon>Chromobacteriaceae</taxon>
        <taxon>Chromobacterium</taxon>
    </lineage>
</organism>
<evidence type="ECO:0000313" key="1">
    <source>
        <dbReference type="EMBL" id="OVE50619.1"/>
    </source>
</evidence>
<name>A0A202BGN2_CHRVL</name>
<dbReference type="AlphaFoldDB" id="A0A202BGN2"/>
<reference evidence="1 2" key="1">
    <citation type="submission" date="2017-05" db="EMBL/GenBank/DDBJ databases">
        <title>Chromobacterium violaceum GHPS1 isolated from Hydrocarbon polluted soil in French Guiana display an awesome secondary metabolite arsenal and a battery of drug and heavy-metal-resistance and detoxification of xenobiotics proteins.</title>
        <authorList>
            <person name="Belbahri L."/>
        </authorList>
    </citation>
    <scope>NUCLEOTIDE SEQUENCE [LARGE SCALE GENOMIC DNA]</scope>
    <source>
        <strain evidence="1 2">GHPS1</strain>
    </source>
</reference>